<name>A0A1I5EJG5_9RHOB</name>
<feature type="domain" description="FAD-binding FR-type" evidence="6">
    <location>
        <begin position="487"/>
        <end position="600"/>
    </location>
</feature>
<feature type="transmembrane region" description="Helical" evidence="4">
    <location>
        <begin position="124"/>
        <end position="149"/>
    </location>
</feature>
<sequence length="737" mass="78145">MLRNLHKIPGLIAAILIVVITLSGAVLSVLPAWEVVAEVPARPGAGLSVATLADRIAITYPGVEQIKRSPSGKIIAFYFDGGQPGAVVIDPATGVGVADAQRSAFARWMTNLHRSLFLDDAGRWAVAAGAASLLMLSVSGLMLTARRVGGWRHFFSRLRGPLTGRLHVEVARFSVAGLLLSSITALFMTASTFGLIPEAENPPTFPRAVSEQTGAIPGTMAMLRDTPVSALRELTYPYPDDPTDVFKLTTDVGEGYIDQGTGEVLIWADAGLWQRVNETIYMLHTGQGAALLGVVLGLMALGAPVMAITGAMLWLQSRRARPRIKGNTPAGQADTIVLVGSEGGSTWGFAATLHRALREAGHTVHTGAMSEFRPERYACAAQVIVLAATYGDGAAPASAKGFLDRLATLKAAPGLSIAVLGFGDRQFPQFCAYGAEVARVADENGWPSLLPMGTVDRQSPQEFARWGHALGEALGHPLELLHSPVIPQTQALTLISRRDYGSDMQTPSAILRFALPKTGRFGRLVGRGFARFSAGDLLGIIPEGAAVPRFYSLASGQADGFIEICVSRHPGGLCSGQLLSLTPGDSVQGFLRRNPDFRPQANARPVILIGAGTGIGPLAGFARANRPGREMHLYYGARHPDSDLFYGEELQGWQADGRLASVTAAFSRTDTRTYVQDALRNDATRIARLISEGAQVLVCGGRDMAAGVAEALSEILAPAGLTPALLKAEGQYVEDTY</sequence>
<dbReference type="Pfam" id="PF00258">
    <property type="entry name" value="Flavodoxin_1"/>
    <property type="match status" value="1"/>
</dbReference>
<dbReference type="STRING" id="1005928.SAMN04487859_11645"/>
<dbReference type="Proteomes" id="UP000198599">
    <property type="component" value="Unassembled WGS sequence"/>
</dbReference>
<dbReference type="OrthoDB" id="9816402at2"/>
<dbReference type="InterPro" id="IPR039261">
    <property type="entry name" value="FNR_nucleotide-bd"/>
</dbReference>
<dbReference type="CDD" id="cd06201">
    <property type="entry name" value="SiR_like2"/>
    <property type="match status" value="1"/>
</dbReference>
<dbReference type="SUPFAM" id="SSF63380">
    <property type="entry name" value="Riboflavin synthase domain-like"/>
    <property type="match status" value="1"/>
</dbReference>
<dbReference type="PROSITE" id="PS50902">
    <property type="entry name" value="FLAVODOXIN_LIKE"/>
    <property type="match status" value="1"/>
</dbReference>
<dbReference type="InterPro" id="IPR001709">
    <property type="entry name" value="Flavoprot_Pyr_Nucl_cyt_Rdtase"/>
</dbReference>
<dbReference type="GO" id="GO:0010181">
    <property type="term" value="F:FMN binding"/>
    <property type="evidence" value="ECO:0007669"/>
    <property type="project" value="InterPro"/>
</dbReference>
<keyword evidence="2" id="KW-0288">FMN</keyword>
<evidence type="ECO:0000313" key="7">
    <source>
        <dbReference type="EMBL" id="SFO11659.1"/>
    </source>
</evidence>
<dbReference type="Gene3D" id="3.40.50.360">
    <property type="match status" value="1"/>
</dbReference>
<dbReference type="PRINTS" id="PR00371">
    <property type="entry name" value="FPNCR"/>
</dbReference>
<dbReference type="InterPro" id="IPR005625">
    <property type="entry name" value="PepSY-ass_TM"/>
</dbReference>
<evidence type="ECO:0000256" key="4">
    <source>
        <dbReference type="SAM" id="Phobius"/>
    </source>
</evidence>
<keyword evidence="4" id="KW-1133">Transmembrane helix</keyword>
<evidence type="ECO:0000256" key="2">
    <source>
        <dbReference type="ARBA" id="ARBA00022643"/>
    </source>
</evidence>
<evidence type="ECO:0000256" key="1">
    <source>
        <dbReference type="ARBA" id="ARBA00022630"/>
    </source>
</evidence>
<dbReference type="GO" id="GO:0004783">
    <property type="term" value="F:sulfite reductase (NADPH) activity"/>
    <property type="evidence" value="ECO:0007669"/>
    <property type="project" value="TreeGrafter"/>
</dbReference>
<dbReference type="PANTHER" id="PTHR19384">
    <property type="entry name" value="NITRIC OXIDE SYNTHASE-RELATED"/>
    <property type="match status" value="1"/>
</dbReference>
<keyword evidence="4" id="KW-0472">Membrane</keyword>
<dbReference type="GO" id="GO:0005829">
    <property type="term" value="C:cytosol"/>
    <property type="evidence" value="ECO:0007669"/>
    <property type="project" value="TreeGrafter"/>
</dbReference>
<feature type="transmembrane region" description="Helical" evidence="4">
    <location>
        <begin position="12"/>
        <end position="33"/>
    </location>
</feature>
<protein>
    <recommendedName>
        <fullName evidence="3">NADPH--hemoprotein reductase</fullName>
        <ecNumber evidence="3">1.6.2.4</ecNumber>
    </recommendedName>
</protein>
<evidence type="ECO:0000259" key="6">
    <source>
        <dbReference type="PROSITE" id="PS51384"/>
    </source>
</evidence>
<dbReference type="InterPro" id="IPR008254">
    <property type="entry name" value="Flavodoxin/NO_synth"/>
</dbReference>
<dbReference type="GO" id="GO:0050660">
    <property type="term" value="F:flavin adenine dinucleotide binding"/>
    <property type="evidence" value="ECO:0007669"/>
    <property type="project" value="TreeGrafter"/>
</dbReference>
<feature type="transmembrane region" description="Helical" evidence="4">
    <location>
        <begin position="289"/>
        <end position="315"/>
    </location>
</feature>
<keyword evidence="4" id="KW-0812">Transmembrane</keyword>
<dbReference type="Gene3D" id="2.40.30.10">
    <property type="entry name" value="Translation factors"/>
    <property type="match status" value="1"/>
</dbReference>
<dbReference type="EMBL" id="FOVP01000016">
    <property type="protein sequence ID" value="SFO11659.1"/>
    <property type="molecule type" value="Genomic_DNA"/>
</dbReference>
<dbReference type="EC" id="1.6.2.4" evidence="3"/>
<gene>
    <name evidence="7" type="ORF">SAMN04487859_11645</name>
</gene>
<dbReference type="InterPro" id="IPR017938">
    <property type="entry name" value="Riboflavin_synthase-like_b-brl"/>
</dbReference>
<dbReference type="InterPro" id="IPR017927">
    <property type="entry name" value="FAD-bd_FR_type"/>
</dbReference>
<dbReference type="Gene3D" id="3.40.50.80">
    <property type="entry name" value="Nucleotide-binding domain of ferredoxin-NADP reductase (FNR) module"/>
    <property type="match status" value="1"/>
</dbReference>
<accession>A0A1I5EJG5</accession>
<feature type="domain" description="Flavodoxin-like" evidence="5">
    <location>
        <begin position="335"/>
        <end position="471"/>
    </location>
</feature>
<reference evidence="8" key="1">
    <citation type="submission" date="2016-10" db="EMBL/GenBank/DDBJ databases">
        <authorList>
            <person name="Varghese N."/>
            <person name="Submissions S."/>
        </authorList>
    </citation>
    <scope>NUCLEOTIDE SEQUENCE [LARGE SCALE GENOMIC DNA]</scope>
    <source>
        <strain evidence="8">DSM 28463</strain>
    </source>
</reference>
<dbReference type="Pfam" id="PF03929">
    <property type="entry name" value="PepSY_TM"/>
    <property type="match status" value="1"/>
</dbReference>
<dbReference type="AlphaFoldDB" id="A0A1I5EJG5"/>
<dbReference type="RefSeq" id="WP_092840293.1">
    <property type="nucleotide sequence ID" value="NZ_FOVP01000016.1"/>
</dbReference>
<evidence type="ECO:0000259" key="5">
    <source>
        <dbReference type="PROSITE" id="PS50902"/>
    </source>
</evidence>
<dbReference type="PROSITE" id="PS51384">
    <property type="entry name" value="FAD_FR"/>
    <property type="match status" value="1"/>
</dbReference>
<dbReference type="SUPFAM" id="SSF52218">
    <property type="entry name" value="Flavoproteins"/>
    <property type="match status" value="1"/>
</dbReference>
<dbReference type="InterPro" id="IPR001433">
    <property type="entry name" value="OxRdtase_FAD/NAD-bd"/>
</dbReference>
<dbReference type="Pfam" id="PF00175">
    <property type="entry name" value="NAD_binding_1"/>
    <property type="match status" value="1"/>
</dbReference>
<organism evidence="7 8">
    <name type="scientific">Roseovarius lutimaris</name>
    <dbReference type="NCBI Taxonomy" id="1005928"/>
    <lineage>
        <taxon>Bacteria</taxon>
        <taxon>Pseudomonadati</taxon>
        <taxon>Pseudomonadota</taxon>
        <taxon>Alphaproteobacteria</taxon>
        <taxon>Rhodobacterales</taxon>
        <taxon>Roseobacteraceae</taxon>
        <taxon>Roseovarius</taxon>
    </lineage>
</organism>
<feature type="transmembrane region" description="Helical" evidence="4">
    <location>
        <begin position="170"/>
        <end position="196"/>
    </location>
</feature>
<dbReference type="InterPro" id="IPR029039">
    <property type="entry name" value="Flavoprotein-like_sf"/>
</dbReference>
<evidence type="ECO:0000256" key="3">
    <source>
        <dbReference type="ARBA" id="ARBA00023797"/>
    </source>
</evidence>
<keyword evidence="8" id="KW-1185">Reference proteome</keyword>
<proteinExistence type="predicted"/>
<dbReference type="SUPFAM" id="SSF52343">
    <property type="entry name" value="Ferredoxin reductase-like, C-terminal NADP-linked domain"/>
    <property type="match status" value="1"/>
</dbReference>
<dbReference type="PANTHER" id="PTHR19384:SF17">
    <property type="entry name" value="NADPH--CYTOCHROME P450 REDUCTASE"/>
    <property type="match status" value="1"/>
</dbReference>
<evidence type="ECO:0000313" key="8">
    <source>
        <dbReference type="Proteomes" id="UP000198599"/>
    </source>
</evidence>
<keyword evidence="1" id="KW-0285">Flavoprotein</keyword>